<keyword evidence="3" id="KW-1185">Reference proteome</keyword>
<keyword evidence="1" id="KW-1133">Transmembrane helix</keyword>
<evidence type="ECO:0000313" key="2">
    <source>
        <dbReference type="EMBL" id="KAF9732657.1"/>
    </source>
</evidence>
<protein>
    <submittedName>
        <fullName evidence="2">Uncharacterized protein</fullName>
    </submittedName>
</protein>
<dbReference type="Proteomes" id="UP000756921">
    <property type="component" value="Unassembled WGS sequence"/>
</dbReference>
<accession>A0A9P6GBT1</accession>
<gene>
    <name evidence="2" type="ORF">PMIN01_09515</name>
</gene>
<proteinExistence type="predicted"/>
<name>A0A9P6GBT1_9PLEO</name>
<comment type="caution">
    <text evidence="2">The sequence shown here is derived from an EMBL/GenBank/DDBJ whole genome shotgun (WGS) entry which is preliminary data.</text>
</comment>
<reference evidence="2" key="1">
    <citation type="journal article" date="2020" name="Mol. Plant Microbe Interact.">
        <title>Genome Sequence of the Biocontrol Agent Coniothyrium minitans strain Conio (IMI 134523).</title>
        <authorList>
            <person name="Patel D."/>
            <person name="Shittu T.A."/>
            <person name="Baroncelli R."/>
            <person name="Muthumeenakshi S."/>
            <person name="Osborne T.H."/>
            <person name="Janganan T.K."/>
            <person name="Sreenivasaprasad S."/>
        </authorList>
    </citation>
    <scope>NUCLEOTIDE SEQUENCE</scope>
    <source>
        <strain evidence="2">Conio</strain>
    </source>
</reference>
<evidence type="ECO:0000313" key="3">
    <source>
        <dbReference type="Proteomes" id="UP000756921"/>
    </source>
</evidence>
<keyword evidence="1" id="KW-0812">Transmembrane</keyword>
<dbReference type="OrthoDB" id="1933717at2759"/>
<dbReference type="AlphaFoldDB" id="A0A9P6GBT1"/>
<evidence type="ECO:0000256" key="1">
    <source>
        <dbReference type="SAM" id="Phobius"/>
    </source>
</evidence>
<keyword evidence="1" id="KW-0472">Membrane</keyword>
<dbReference type="EMBL" id="WJXW01000010">
    <property type="protein sequence ID" value="KAF9732657.1"/>
    <property type="molecule type" value="Genomic_DNA"/>
</dbReference>
<feature type="transmembrane region" description="Helical" evidence="1">
    <location>
        <begin position="41"/>
        <end position="62"/>
    </location>
</feature>
<organism evidence="2 3">
    <name type="scientific">Paraphaeosphaeria minitans</name>
    <dbReference type="NCBI Taxonomy" id="565426"/>
    <lineage>
        <taxon>Eukaryota</taxon>
        <taxon>Fungi</taxon>
        <taxon>Dikarya</taxon>
        <taxon>Ascomycota</taxon>
        <taxon>Pezizomycotina</taxon>
        <taxon>Dothideomycetes</taxon>
        <taxon>Pleosporomycetidae</taxon>
        <taxon>Pleosporales</taxon>
        <taxon>Massarineae</taxon>
        <taxon>Didymosphaeriaceae</taxon>
        <taxon>Paraphaeosphaeria</taxon>
    </lineage>
</organism>
<sequence length="76" mass="8276">MSAQIDPKVLTALFQLTKAMHRDVYPPIDPKKLAPFASNKVILITGSGGGLGYVGLLSVIKWKHSLTLSGRREDLD</sequence>